<dbReference type="AlphaFoldDB" id="A0A0A9HYS3"/>
<name>A0A0A9HYS3_ARUDO</name>
<organism evidence="1">
    <name type="scientific">Arundo donax</name>
    <name type="common">Giant reed</name>
    <name type="synonym">Donax arundinaceus</name>
    <dbReference type="NCBI Taxonomy" id="35708"/>
    <lineage>
        <taxon>Eukaryota</taxon>
        <taxon>Viridiplantae</taxon>
        <taxon>Streptophyta</taxon>
        <taxon>Embryophyta</taxon>
        <taxon>Tracheophyta</taxon>
        <taxon>Spermatophyta</taxon>
        <taxon>Magnoliopsida</taxon>
        <taxon>Liliopsida</taxon>
        <taxon>Poales</taxon>
        <taxon>Poaceae</taxon>
        <taxon>PACMAD clade</taxon>
        <taxon>Arundinoideae</taxon>
        <taxon>Arundineae</taxon>
        <taxon>Arundo</taxon>
    </lineage>
</organism>
<protein>
    <submittedName>
        <fullName evidence="1">Uncharacterized protein</fullName>
    </submittedName>
</protein>
<reference evidence="1" key="1">
    <citation type="submission" date="2014-09" db="EMBL/GenBank/DDBJ databases">
        <authorList>
            <person name="Magalhaes I.L.F."/>
            <person name="Oliveira U."/>
            <person name="Santos F.R."/>
            <person name="Vidigal T.H.D.A."/>
            <person name="Brescovit A.D."/>
            <person name="Santos A.J."/>
        </authorList>
    </citation>
    <scope>NUCLEOTIDE SEQUENCE</scope>
    <source>
        <tissue evidence="1">Shoot tissue taken approximately 20 cm above the soil surface</tissue>
    </source>
</reference>
<accession>A0A0A9HYS3</accession>
<proteinExistence type="predicted"/>
<dbReference type="EMBL" id="GBRH01159848">
    <property type="protein sequence ID" value="JAE38048.1"/>
    <property type="molecule type" value="Transcribed_RNA"/>
</dbReference>
<evidence type="ECO:0000313" key="1">
    <source>
        <dbReference type="EMBL" id="JAE38048.1"/>
    </source>
</evidence>
<reference evidence="1" key="2">
    <citation type="journal article" date="2015" name="Data Brief">
        <title>Shoot transcriptome of the giant reed, Arundo donax.</title>
        <authorList>
            <person name="Barrero R.A."/>
            <person name="Guerrero F.D."/>
            <person name="Moolhuijzen P."/>
            <person name="Goolsby J.A."/>
            <person name="Tidwell J."/>
            <person name="Bellgard S.E."/>
            <person name="Bellgard M.I."/>
        </authorList>
    </citation>
    <scope>NUCLEOTIDE SEQUENCE</scope>
    <source>
        <tissue evidence="1">Shoot tissue taken approximately 20 cm above the soil surface</tissue>
    </source>
</reference>
<sequence>MPALSLCHDRQLRTATPAISQGTPYTYTLLNLFPSLLCCHDHEIKSKRTVFCPVV</sequence>